<keyword evidence="4" id="KW-0010">Activator</keyword>
<dbReference type="FunFam" id="1.10.10.10:FF:000001">
    <property type="entry name" value="LysR family transcriptional regulator"/>
    <property type="match status" value="1"/>
</dbReference>
<dbReference type="SUPFAM" id="SSF53850">
    <property type="entry name" value="Periplasmic binding protein-like II"/>
    <property type="match status" value="1"/>
</dbReference>
<sequence length="349" mass="38285">MGGSHPPAHGAMLHCKLTGLAAFDQADNFYIYVRIFRYKQYMNVNINLRHLRYLVTLAESGSFAAAAKAAGITQSTLSAAIQGLEVEFEHKLIDRSGRRMQLLPFGEAMVRRARHILAEIEELPQYAGREVLPLSTRLRLGVIPSVAPFVLPRLLSSLNRDYPLLHLHVREGLTHSLLTEVSSGRLDAAFIAHMPSLEGVEIAELGKDPFYLAVKPGHPLTRLNEVTMAQLAHEPLLLLDQGHCLREHAMVALGRDAITEENDVRAASLLTLVQLVEAGMGITLLPKIAMDAVAGTQVKLIPYSAPKAARTLVLAWRKGAVRADDYRVLAAHIRKHCLPGLDADTPPSP</sequence>
<gene>
    <name evidence="7" type="ORF">DES32_2755</name>
</gene>
<evidence type="ECO:0000313" key="7">
    <source>
        <dbReference type="EMBL" id="REF84645.1"/>
    </source>
</evidence>
<dbReference type="InterPro" id="IPR036390">
    <property type="entry name" value="WH_DNA-bd_sf"/>
</dbReference>
<dbReference type="Pfam" id="PF00126">
    <property type="entry name" value="HTH_1"/>
    <property type="match status" value="1"/>
</dbReference>
<evidence type="ECO:0000256" key="1">
    <source>
        <dbReference type="ARBA" id="ARBA00009437"/>
    </source>
</evidence>
<organism evidence="7 8">
    <name type="scientific">Methylovirgula ligni</name>
    <dbReference type="NCBI Taxonomy" id="569860"/>
    <lineage>
        <taxon>Bacteria</taxon>
        <taxon>Pseudomonadati</taxon>
        <taxon>Pseudomonadota</taxon>
        <taxon>Alphaproteobacteria</taxon>
        <taxon>Hyphomicrobiales</taxon>
        <taxon>Beijerinckiaceae</taxon>
        <taxon>Methylovirgula</taxon>
    </lineage>
</organism>
<keyword evidence="2" id="KW-0805">Transcription regulation</keyword>
<keyword evidence="8" id="KW-1185">Reference proteome</keyword>
<dbReference type="Gene3D" id="1.10.10.10">
    <property type="entry name" value="Winged helix-like DNA-binding domain superfamily/Winged helix DNA-binding domain"/>
    <property type="match status" value="1"/>
</dbReference>
<dbReference type="GO" id="GO:0003700">
    <property type="term" value="F:DNA-binding transcription factor activity"/>
    <property type="evidence" value="ECO:0007669"/>
    <property type="project" value="InterPro"/>
</dbReference>
<dbReference type="InterPro" id="IPR005119">
    <property type="entry name" value="LysR_subst-bd"/>
</dbReference>
<dbReference type="Gene3D" id="3.40.190.10">
    <property type="entry name" value="Periplasmic binding protein-like II"/>
    <property type="match status" value="2"/>
</dbReference>
<proteinExistence type="inferred from homology"/>
<dbReference type="InterPro" id="IPR000847">
    <property type="entry name" value="LysR_HTH_N"/>
</dbReference>
<keyword evidence="3" id="KW-0238">DNA-binding</keyword>
<dbReference type="Proteomes" id="UP000256900">
    <property type="component" value="Unassembled WGS sequence"/>
</dbReference>
<comment type="similarity">
    <text evidence="1">Belongs to the LysR transcriptional regulatory family.</text>
</comment>
<reference evidence="7 8" key="1">
    <citation type="submission" date="2018-08" db="EMBL/GenBank/DDBJ databases">
        <title>Genomic Encyclopedia of Type Strains, Phase IV (KMG-IV): sequencing the most valuable type-strain genomes for metagenomic binning, comparative biology and taxonomic classification.</title>
        <authorList>
            <person name="Goeker M."/>
        </authorList>
    </citation>
    <scope>NUCLEOTIDE SEQUENCE [LARGE SCALE GENOMIC DNA]</scope>
    <source>
        <strain evidence="7 8">BW863</strain>
    </source>
</reference>
<dbReference type="CDD" id="cd08411">
    <property type="entry name" value="PBP2_OxyR"/>
    <property type="match status" value="1"/>
</dbReference>
<accession>A0A3D9YQ63</accession>
<dbReference type="InterPro" id="IPR036388">
    <property type="entry name" value="WH-like_DNA-bd_sf"/>
</dbReference>
<dbReference type="Pfam" id="PF03466">
    <property type="entry name" value="LysR_substrate"/>
    <property type="match status" value="1"/>
</dbReference>
<dbReference type="GO" id="GO:0032993">
    <property type="term" value="C:protein-DNA complex"/>
    <property type="evidence" value="ECO:0007669"/>
    <property type="project" value="TreeGrafter"/>
</dbReference>
<evidence type="ECO:0000256" key="5">
    <source>
        <dbReference type="ARBA" id="ARBA00023163"/>
    </source>
</evidence>
<dbReference type="PROSITE" id="PS50931">
    <property type="entry name" value="HTH_LYSR"/>
    <property type="match status" value="1"/>
</dbReference>
<evidence type="ECO:0000256" key="2">
    <source>
        <dbReference type="ARBA" id="ARBA00023015"/>
    </source>
</evidence>
<dbReference type="PANTHER" id="PTHR30346">
    <property type="entry name" value="TRANSCRIPTIONAL DUAL REGULATOR HCAR-RELATED"/>
    <property type="match status" value="1"/>
</dbReference>
<evidence type="ECO:0000313" key="8">
    <source>
        <dbReference type="Proteomes" id="UP000256900"/>
    </source>
</evidence>
<comment type="caution">
    <text evidence="7">The sequence shown here is derived from an EMBL/GenBank/DDBJ whole genome shotgun (WGS) entry which is preliminary data.</text>
</comment>
<dbReference type="PANTHER" id="PTHR30346:SF26">
    <property type="entry name" value="HYDROGEN PEROXIDE-INDUCIBLE GENES ACTIVATOR"/>
    <property type="match status" value="1"/>
</dbReference>
<name>A0A3D9YQ63_9HYPH</name>
<dbReference type="EMBL" id="QUMO01000004">
    <property type="protein sequence ID" value="REF84645.1"/>
    <property type="molecule type" value="Genomic_DNA"/>
</dbReference>
<feature type="domain" description="HTH lysR-type" evidence="6">
    <location>
        <begin position="46"/>
        <end position="103"/>
    </location>
</feature>
<dbReference type="GO" id="GO:0003677">
    <property type="term" value="F:DNA binding"/>
    <property type="evidence" value="ECO:0007669"/>
    <property type="project" value="UniProtKB-KW"/>
</dbReference>
<protein>
    <submittedName>
        <fullName evidence="7">LysR family hydrogen peroxide-inducible transcriptional activator</fullName>
    </submittedName>
</protein>
<evidence type="ECO:0000259" key="6">
    <source>
        <dbReference type="PROSITE" id="PS50931"/>
    </source>
</evidence>
<evidence type="ECO:0000256" key="3">
    <source>
        <dbReference type="ARBA" id="ARBA00023125"/>
    </source>
</evidence>
<dbReference type="SUPFAM" id="SSF46785">
    <property type="entry name" value="Winged helix' DNA-binding domain"/>
    <property type="match status" value="1"/>
</dbReference>
<dbReference type="AlphaFoldDB" id="A0A3D9YQ63"/>
<keyword evidence="5" id="KW-0804">Transcription</keyword>
<evidence type="ECO:0000256" key="4">
    <source>
        <dbReference type="ARBA" id="ARBA00023159"/>
    </source>
</evidence>